<evidence type="ECO:0000256" key="2">
    <source>
        <dbReference type="ARBA" id="ARBA00005022"/>
    </source>
</evidence>
<dbReference type="InterPro" id="IPR042098">
    <property type="entry name" value="TauD-like_sf"/>
</dbReference>
<evidence type="ECO:0000313" key="7">
    <source>
        <dbReference type="Proteomes" id="UP001178507"/>
    </source>
</evidence>
<dbReference type="GO" id="GO:0005739">
    <property type="term" value="C:mitochondrion"/>
    <property type="evidence" value="ECO:0007669"/>
    <property type="project" value="TreeGrafter"/>
</dbReference>
<dbReference type="GO" id="GO:0045329">
    <property type="term" value="P:carnitine biosynthetic process"/>
    <property type="evidence" value="ECO:0007669"/>
    <property type="project" value="UniProtKB-KW"/>
</dbReference>
<dbReference type="Pfam" id="PF02668">
    <property type="entry name" value="TauD"/>
    <property type="match status" value="1"/>
</dbReference>
<reference evidence="6" key="1">
    <citation type="submission" date="2023-08" db="EMBL/GenBank/DDBJ databases">
        <authorList>
            <person name="Chen Y."/>
            <person name="Shah S."/>
            <person name="Dougan E. K."/>
            <person name="Thang M."/>
            <person name="Chan C."/>
        </authorList>
    </citation>
    <scope>NUCLEOTIDE SEQUENCE</scope>
</reference>
<dbReference type="InterPro" id="IPR050411">
    <property type="entry name" value="AlphaKG_dependent_hydroxylases"/>
</dbReference>
<comment type="caution">
    <text evidence="6">The sequence shown here is derived from an EMBL/GenBank/DDBJ whole genome shotgun (WGS) entry which is preliminary data.</text>
</comment>
<dbReference type="PANTHER" id="PTHR10696">
    <property type="entry name" value="GAMMA-BUTYROBETAINE HYDROXYLASE-RELATED"/>
    <property type="match status" value="1"/>
</dbReference>
<dbReference type="AlphaFoldDB" id="A0AA36N0V0"/>
<gene>
    <name evidence="6" type="ORF">EVOR1521_LOCUS12197</name>
</gene>
<dbReference type="PANTHER" id="PTHR10696:SF51">
    <property type="entry name" value="TRIMETHYLLYSINE DIOXYGENASE, MITOCHONDRIAL"/>
    <property type="match status" value="1"/>
</dbReference>
<dbReference type="GO" id="GO:0016491">
    <property type="term" value="F:oxidoreductase activity"/>
    <property type="evidence" value="ECO:0007669"/>
    <property type="project" value="UniProtKB-KW"/>
</dbReference>
<keyword evidence="3" id="KW-0124">Carnitine biosynthesis</keyword>
<dbReference type="Proteomes" id="UP001178507">
    <property type="component" value="Unassembled WGS sequence"/>
</dbReference>
<feature type="domain" description="TauD/TfdA-like" evidence="5">
    <location>
        <begin position="335"/>
        <end position="598"/>
    </location>
</feature>
<comment type="pathway">
    <text evidence="2">Amine and polyamine biosynthesis; carnitine biosynthesis.</text>
</comment>
<dbReference type="InterPro" id="IPR003819">
    <property type="entry name" value="TauD/TfdA-like"/>
</dbReference>
<evidence type="ECO:0000256" key="4">
    <source>
        <dbReference type="ARBA" id="ARBA00023002"/>
    </source>
</evidence>
<proteinExistence type="predicted"/>
<evidence type="ECO:0000259" key="5">
    <source>
        <dbReference type="Pfam" id="PF02668"/>
    </source>
</evidence>
<keyword evidence="4" id="KW-0560">Oxidoreductase</keyword>
<comment type="cofactor">
    <cofactor evidence="1">
        <name>L-ascorbate</name>
        <dbReference type="ChEBI" id="CHEBI:38290"/>
    </cofactor>
</comment>
<sequence length="641" mass="71639">MACLESGVACGQEGTASAEPAQGRIPGALARKSSLVRGLGAAQRLAQGIRGVKISSAEHANEGKQLDIEFEDQTAHRFPAACMKGFTPSDMASGCQSKAVSDSGKFTAETARLSEEGSKLMLRFRRFAQNAVSELYSATMLHAIAPCSQLSARPKAPSSSESSFNRSGLNMARIPLARGMSTSRSILGQTRGMKVVAARPVNDGKQVDIEFADGSDFRFHAEWIKDSHPNLTGNDYYRKSAKTLFESDQYSVDTVKPSSDGSKIQVHFKNGDASNMVTEEYVSTWLHAFAPFVGSPLNEKAKPKLNGSTLPGTGSLLEDLYRNRKPWDSSLDMPRFDGQQMLQDESMQLEFLERMMDPGVAVITNVGKPRSLAHADCGEPLEDFVSQIIGRLNQHPVRATRFGVIHTQARGEQAGADYDQNNPLSMHTDHSVYHGTPGYLQFMYQARGSVRSKVCDGLAVAEYLRQHHPEDFNLLCGVTLTHSSRNSIYARNGAYRRDAHDAEGFSFELVHTHPILTLDKEGLLEKVVQSETKRGVSALPFDLYDRYMKAYKRWTLLVEEDRFKCNFDWPEHSMVVMNNWRVLHGRAEVPSGEERTMVFAYVMKTIYENRHRILKQRQAERRNPEVNDKWLTRLPNQVLTY</sequence>
<name>A0AA36N0V0_9DINO</name>
<dbReference type="SUPFAM" id="SSF51197">
    <property type="entry name" value="Clavaminate synthase-like"/>
    <property type="match status" value="1"/>
</dbReference>
<accession>A0AA36N0V0</accession>
<organism evidence="6 7">
    <name type="scientific">Effrenium voratum</name>
    <dbReference type="NCBI Taxonomy" id="2562239"/>
    <lineage>
        <taxon>Eukaryota</taxon>
        <taxon>Sar</taxon>
        <taxon>Alveolata</taxon>
        <taxon>Dinophyceae</taxon>
        <taxon>Suessiales</taxon>
        <taxon>Symbiodiniaceae</taxon>
        <taxon>Effrenium</taxon>
    </lineage>
</organism>
<protein>
    <recommendedName>
        <fullName evidence="5">TauD/TfdA-like domain-containing protein</fullName>
    </recommendedName>
</protein>
<evidence type="ECO:0000256" key="3">
    <source>
        <dbReference type="ARBA" id="ARBA00022873"/>
    </source>
</evidence>
<dbReference type="EMBL" id="CAUJNA010001258">
    <property type="protein sequence ID" value="CAJ1385638.1"/>
    <property type="molecule type" value="Genomic_DNA"/>
</dbReference>
<evidence type="ECO:0000256" key="1">
    <source>
        <dbReference type="ARBA" id="ARBA00001961"/>
    </source>
</evidence>
<dbReference type="Gene3D" id="3.60.130.10">
    <property type="entry name" value="Clavaminate synthase-like"/>
    <property type="match status" value="1"/>
</dbReference>
<evidence type="ECO:0000313" key="6">
    <source>
        <dbReference type="EMBL" id="CAJ1385638.1"/>
    </source>
</evidence>
<keyword evidence="7" id="KW-1185">Reference proteome</keyword>